<reference evidence="9" key="1">
    <citation type="submission" date="2019-04" db="EMBL/GenBank/DDBJ databases">
        <title>Evolution of Biomass-Degrading Anaerobic Consortia Revealed by Metagenomics.</title>
        <authorList>
            <person name="Peng X."/>
        </authorList>
    </citation>
    <scope>NUCLEOTIDE SEQUENCE</scope>
    <source>
        <strain evidence="9">SIG141</strain>
    </source>
</reference>
<dbReference type="InterPro" id="IPR002035">
    <property type="entry name" value="VWF_A"/>
</dbReference>
<feature type="transmembrane region" description="Helical" evidence="7">
    <location>
        <begin position="56"/>
        <end position="74"/>
    </location>
</feature>
<evidence type="ECO:0000256" key="7">
    <source>
        <dbReference type="SAM" id="Phobius"/>
    </source>
</evidence>
<feature type="compositionally biased region" description="Basic and acidic residues" evidence="6">
    <location>
        <begin position="482"/>
        <end position="521"/>
    </location>
</feature>
<dbReference type="SUPFAM" id="SSF48452">
    <property type="entry name" value="TPR-like"/>
    <property type="match status" value="1"/>
</dbReference>
<keyword evidence="4 7" id="KW-0472">Membrane</keyword>
<name>A0A928GIH1_XYLRU</name>
<evidence type="ECO:0000313" key="9">
    <source>
        <dbReference type="EMBL" id="MBE6265968.1"/>
    </source>
</evidence>
<dbReference type="Pfam" id="PF07584">
    <property type="entry name" value="BatA"/>
    <property type="match status" value="1"/>
</dbReference>
<gene>
    <name evidence="9" type="ORF">E7102_05825</name>
</gene>
<dbReference type="PROSITE" id="PS50005">
    <property type="entry name" value="TPR"/>
    <property type="match status" value="2"/>
</dbReference>
<keyword evidence="5" id="KW-0802">TPR repeat</keyword>
<sequence>MFRFADPIYLYLLAVIPVLAVIRFLTYRNQKKRLRKFGDPKLLRELMPDVSRFRPAVKFWILQGALALLIVMLARPQFGTKINNEQRVGIETIIAMDISNSMMAEDITPSRLDRSKMMVENLVDHFTNDKIGLIVFAGDAFVQLPITSDYVSAKMFLSSIDPSMMATQGTDIARAIDMAAHSFTQEEGIGKAIIVITDGEDHEGGALEAAKAAKEAGMRVYVLGVGSTKGSPIPIPGTGDYMKDNTGNTVMSALNEEMCRQVAQAGGGAYIHVENNSAAQDQLDNELDKLAKKETTSTVYSEFDEQFQAVAILALLLLILEICIFDRRNPLIRRLSLFGSKKKAAATVALLLVALTASAQTDRQYIREGNKQFRLGQYDKAEVSYRKAVEKNPKNPQAAYNLGNALMAQKKDSAAVQQFEQSARMEANPLRKSAAYHNMGVICQTHKMYDDAIEAYKNSLRLNPNDDETRYNLVLCKHLKKKQDDKQKQNQQNKDDQKNKDDKKDDQKDQKQDKKDDKQQEQQKPQMSKDNAEQLLNAAIQNEKMTQDKMKKQQQQPQRRNVLKNW</sequence>
<dbReference type="InterPro" id="IPR011990">
    <property type="entry name" value="TPR-like_helical_dom_sf"/>
</dbReference>
<dbReference type="EMBL" id="SUYD01000006">
    <property type="protein sequence ID" value="MBE6265968.1"/>
    <property type="molecule type" value="Genomic_DNA"/>
</dbReference>
<dbReference type="Pfam" id="PF00515">
    <property type="entry name" value="TPR_1"/>
    <property type="match status" value="1"/>
</dbReference>
<dbReference type="SUPFAM" id="SSF53300">
    <property type="entry name" value="vWA-like"/>
    <property type="match status" value="1"/>
</dbReference>
<keyword evidence="1" id="KW-1003">Cell membrane</keyword>
<accession>A0A928GIH1</accession>
<dbReference type="SMART" id="SM00327">
    <property type="entry name" value="VWA"/>
    <property type="match status" value="1"/>
</dbReference>
<dbReference type="PROSITE" id="PS50234">
    <property type="entry name" value="VWFA"/>
    <property type="match status" value="1"/>
</dbReference>
<keyword evidence="3 7" id="KW-1133">Transmembrane helix</keyword>
<evidence type="ECO:0000256" key="4">
    <source>
        <dbReference type="ARBA" id="ARBA00023136"/>
    </source>
</evidence>
<evidence type="ECO:0000256" key="3">
    <source>
        <dbReference type="ARBA" id="ARBA00022989"/>
    </source>
</evidence>
<dbReference type="PANTHER" id="PTHR22550">
    <property type="entry name" value="SPORE GERMINATION PROTEIN"/>
    <property type="match status" value="1"/>
</dbReference>
<dbReference type="Proteomes" id="UP000763088">
    <property type="component" value="Unassembled WGS sequence"/>
</dbReference>
<dbReference type="AlphaFoldDB" id="A0A928GIH1"/>
<evidence type="ECO:0000256" key="5">
    <source>
        <dbReference type="PROSITE-ProRule" id="PRU00339"/>
    </source>
</evidence>
<dbReference type="InterPro" id="IPR024163">
    <property type="entry name" value="Aerotolerance_reg_N"/>
</dbReference>
<feature type="transmembrane region" description="Helical" evidence="7">
    <location>
        <begin position="6"/>
        <end position="26"/>
    </location>
</feature>
<evidence type="ECO:0000256" key="2">
    <source>
        <dbReference type="ARBA" id="ARBA00022692"/>
    </source>
</evidence>
<comment type="caution">
    <text evidence="9">The sequence shown here is derived from an EMBL/GenBank/DDBJ whole genome shotgun (WGS) entry which is preliminary data.</text>
</comment>
<evidence type="ECO:0000313" key="10">
    <source>
        <dbReference type="Proteomes" id="UP000763088"/>
    </source>
</evidence>
<feature type="region of interest" description="Disordered" evidence="6">
    <location>
        <begin position="480"/>
        <end position="566"/>
    </location>
</feature>
<dbReference type="Gene3D" id="3.40.50.410">
    <property type="entry name" value="von Willebrand factor, type A domain"/>
    <property type="match status" value="1"/>
</dbReference>
<dbReference type="InterPro" id="IPR036465">
    <property type="entry name" value="vWFA_dom_sf"/>
</dbReference>
<feature type="repeat" description="TPR" evidence="5">
    <location>
        <begin position="362"/>
        <end position="395"/>
    </location>
</feature>
<dbReference type="Pfam" id="PF13414">
    <property type="entry name" value="TPR_11"/>
    <property type="match status" value="1"/>
</dbReference>
<evidence type="ECO:0000256" key="1">
    <source>
        <dbReference type="ARBA" id="ARBA00022475"/>
    </source>
</evidence>
<dbReference type="PANTHER" id="PTHR22550:SF5">
    <property type="entry name" value="LEUCINE ZIPPER PROTEIN 4"/>
    <property type="match status" value="1"/>
</dbReference>
<dbReference type="Pfam" id="PF13519">
    <property type="entry name" value="VWA_2"/>
    <property type="match status" value="1"/>
</dbReference>
<proteinExistence type="predicted"/>
<protein>
    <submittedName>
        <fullName evidence="9">VWA domain-containing protein</fullName>
    </submittedName>
</protein>
<dbReference type="InterPro" id="IPR050768">
    <property type="entry name" value="UPF0353/GerABKA_families"/>
</dbReference>
<keyword evidence="2 7" id="KW-0812">Transmembrane</keyword>
<evidence type="ECO:0000259" key="8">
    <source>
        <dbReference type="PROSITE" id="PS50234"/>
    </source>
</evidence>
<dbReference type="Gene3D" id="1.25.40.10">
    <property type="entry name" value="Tetratricopeptide repeat domain"/>
    <property type="match status" value="2"/>
</dbReference>
<evidence type="ECO:0000256" key="6">
    <source>
        <dbReference type="SAM" id="MobiDB-lite"/>
    </source>
</evidence>
<feature type="repeat" description="TPR" evidence="5">
    <location>
        <begin position="433"/>
        <end position="466"/>
    </location>
</feature>
<dbReference type="SMART" id="SM00028">
    <property type="entry name" value="TPR"/>
    <property type="match status" value="3"/>
</dbReference>
<dbReference type="InterPro" id="IPR019734">
    <property type="entry name" value="TPR_rpt"/>
</dbReference>
<organism evidence="9 10">
    <name type="scientific">Xylanibacter ruminicola</name>
    <name type="common">Prevotella ruminicola</name>
    <dbReference type="NCBI Taxonomy" id="839"/>
    <lineage>
        <taxon>Bacteria</taxon>
        <taxon>Pseudomonadati</taxon>
        <taxon>Bacteroidota</taxon>
        <taxon>Bacteroidia</taxon>
        <taxon>Bacteroidales</taxon>
        <taxon>Prevotellaceae</taxon>
        <taxon>Xylanibacter</taxon>
    </lineage>
</organism>
<feature type="domain" description="VWFA" evidence="8">
    <location>
        <begin position="91"/>
        <end position="290"/>
    </location>
</feature>